<feature type="region of interest" description="Disordered" evidence="1">
    <location>
        <begin position="25"/>
        <end position="53"/>
    </location>
</feature>
<keyword evidence="4" id="KW-1185">Reference proteome</keyword>
<keyword evidence="2" id="KW-0812">Transmembrane</keyword>
<reference evidence="3 4" key="1">
    <citation type="submission" date="2018-09" db="EMBL/GenBank/DDBJ databases">
        <title>Genomic Encyclopedia of Archaeal and Bacterial Type Strains, Phase II (KMG-II): from individual species to whole genera.</title>
        <authorList>
            <person name="Goeker M."/>
        </authorList>
    </citation>
    <scope>NUCLEOTIDE SEQUENCE [LARGE SCALE GENOMIC DNA]</scope>
    <source>
        <strain evidence="3 4">DSM 11458</strain>
    </source>
</reference>
<feature type="compositionally biased region" description="Basic and acidic residues" evidence="1">
    <location>
        <begin position="27"/>
        <end position="53"/>
    </location>
</feature>
<gene>
    <name evidence="3" type="ORF">C8N30_1341</name>
</gene>
<dbReference type="RefSeq" id="WP_156949588.1">
    <property type="nucleotide sequence ID" value="NZ_RAQK01000001.1"/>
</dbReference>
<protein>
    <submittedName>
        <fullName evidence="3">Uncharacterized protein</fullName>
    </submittedName>
</protein>
<evidence type="ECO:0000313" key="4">
    <source>
        <dbReference type="Proteomes" id="UP000284407"/>
    </source>
</evidence>
<name>A0A420DR21_9RHOB</name>
<feature type="transmembrane region" description="Helical" evidence="2">
    <location>
        <begin position="6"/>
        <end position="24"/>
    </location>
</feature>
<keyword evidence="2" id="KW-0472">Membrane</keyword>
<dbReference type="Proteomes" id="UP000284407">
    <property type="component" value="Unassembled WGS sequence"/>
</dbReference>
<evidence type="ECO:0000313" key="3">
    <source>
        <dbReference type="EMBL" id="RKE96771.1"/>
    </source>
</evidence>
<evidence type="ECO:0000256" key="2">
    <source>
        <dbReference type="SAM" id="Phobius"/>
    </source>
</evidence>
<proteinExistence type="predicted"/>
<comment type="caution">
    <text evidence="3">The sequence shown here is derived from an EMBL/GenBank/DDBJ whole genome shotgun (WGS) entry which is preliminary data.</text>
</comment>
<dbReference type="EMBL" id="RAQK01000001">
    <property type="protein sequence ID" value="RKE96771.1"/>
    <property type="molecule type" value="Genomic_DNA"/>
</dbReference>
<sequence>MTIEMLFGGLMILMMVAIIVLTMTGKRGTDGDGYDRNYEHRERTDRRGRNARD</sequence>
<dbReference type="AlphaFoldDB" id="A0A420DR21"/>
<organism evidence="3 4">
    <name type="scientific">Sulfitobacter guttiformis</name>
    <dbReference type="NCBI Taxonomy" id="74349"/>
    <lineage>
        <taxon>Bacteria</taxon>
        <taxon>Pseudomonadati</taxon>
        <taxon>Pseudomonadota</taxon>
        <taxon>Alphaproteobacteria</taxon>
        <taxon>Rhodobacterales</taxon>
        <taxon>Roseobacteraceae</taxon>
        <taxon>Sulfitobacter</taxon>
    </lineage>
</organism>
<evidence type="ECO:0000256" key="1">
    <source>
        <dbReference type="SAM" id="MobiDB-lite"/>
    </source>
</evidence>
<dbReference type="STRING" id="1443111.Z949_3353"/>
<accession>A0A420DR21</accession>
<keyword evidence="2" id="KW-1133">Transmembrane helix</keyword>